<keyword evidence="2" id="KW-1185">Reference proteome</keyword>
<evidence type="ECO:0000313" key="2">
    <source>
        <dbReference type="Proteomes" id="UP000827976"/>
    </source>
</evidence>
<organism evidence="1 2">
    <name type="scientific">Dioscorea alata</name>
    <name type="common">Purple yam</name>
    <dbReference type="NCBI Taxonomy" id="55571"/>
    <lineage>
        <taxon>Eukaryota</taxon>
        <taxon>Viridiplantae</taxon>
        <taxon>Streptophyta</taxon>
        <taxon>Embryophyta</taxon>
        <taxon>Tracheophyta</taxon>
        <taxon>Spermatophyta</taxon>
        <taxon>Magnoliopsida</taxon>
        <taxon>Liliopsida</taxon>
        <taxon>Dioscoreales</taxon>
        <taxon>Dioscoreaceae</taxon>
        <taxon>Dioscorea</taxon>
    </lineage>
</organism>
<sequence>MSIGDVWNSAAAVPESKKRTRKRRTGPDSVAKTIEKWRKINDEKACTSGGDNHVWRVPAKGSRKGAMRGKGGPENPNCRYRGVRQRTWGKWVAEIREPNRTGRLWLGTFPTDVEAARAYDIAAKAMYGPCARLNFPDETPASESSSCQTSESCIEEKDEIKSRVAEGEPTKEENKGGKPAEVDPFKDIDGLLDSFFDYEEMLKMIDVDPNMELGGNPDQAGVVNESCVFEAEFDPSVGVSSQQQQEEWPDGEIMGMFGSHEQELGLLDYNFDFGLEFGLVDASLFQPGFDYSV</sequence>
<proteinExistence type="predicted"/>
<comment type="caution">
    <text evidence="1">The sequence shown here is derived from an EMBL/GenBank/DDBJ whole genome shotgun (WGS) entry which is preliminary data.</text>
</comment>
<gene>
    <name evidence="1" type="ORF">IHE45_07G101600</name>
</gene>
<name>A0ACB7VT18_DIOAL</name>
<protein>
    <submittedName>
        <fullName evidence="1">AP2/ERF domain-containing protein</fullName>
    </submittedName>
</protein>
<evidence type="ECO:0000313" key="1">
    <source>
        <dbReference type="EMBL" id="KAH7677719.1"/>
    </source>
</evidence>
<dbReference type="EMBL" id="CM037017">
    <property type="protein sequence ID" value="KAH7677719.1"/>
    <property type="molecule type" value="Genomic_DNA"/>
</dbReference>
<dbReference type="Proteomes" id="UP000827976">
    <property type="component" value="Chromosome 7"/>
</dbReference>
<reference evidence="2" key="1">
    <citation type="journal article" date="2022" name="Nat. Commun.">
        <title>Chromosome evolution and the genetic basis of agronomically important traits in greater yam.</title>
        <authorList>
            <person name="Bredeson J.V."/>
            <person name="Lyons J.B."/>
            <person name="Oniyinde I.O."/>
            <person name="Okereke N.R."/>
            <person name="Kolade O."/>
            <person name="Nnabue I."/>
            <person name="Nwadili C.O."/>
            <person name="Hribova E."/>
            <person name="Parker M."/>
            <person name="Nwogha J."/>
            <person name="Shu S."/>
            <person name="Carlson J."/>
            <person name="Kariba R."/>
            <person name="Muthemba S."/>
            <person name="Knop K."/>
            <person name="Barton G.J."/>
            <person name="Sherwood A.V."/>
            <person name="Lopez-Montes A."/>
            <person name="Asiedu R."/>
            <person name="Jamnadass R."/>
            <person name="Muchugi A."/>
            <person name="Goodstein D."/>
            <person name="Egesi C.N."/>
            <person name="Featherston J."/>
            <person name="Asfaw A."/>
            <person name="Simpson G.G."/>
            <person name="Dolezel J."/>
            <person name="Hendre P.S."/>
            <person name="Van Deynze A."/>
            <person name="Kumar P.L."/>
            <person name="Obidiegwu J.E."/>
            <person name="Bhattacharjee R."/>
            <person name="Rokhsar D.S."/>
        </authorList>
    </citation>
    <scope>NUCLEOTIDE SEQUENCE [LARGE SCALE GENOMIC DNA]</scope>
    <source>
        <strain evidence="2">cv. TDa95/00328</strain>
    </source>
</reference>
<accession>A0ACB7VT18</accession>